<comment type="similarity">
    <text evidence="1">Belongs to the ABC transporter superfamily.</text>
</comment>
<dbReference type="AlphaFoldDB" id="A0A3M3E5K8"/>
<accession>A0A3M3E5K8</accession>
<dbReference type="GO" id="GO:0044874">
    <property type="term" value="P:lipoprotein localization to outer membrane"/>
    <property type="evidence" value="ECO:0007669"/>
    <property type="project" value="TreeGrafter"/>
</dbReference>
<evidence type="ECO:0000256" key="2">
    <source>
        <dbReference type="ARBA" id="ARBA00022741"/>
    </source>
</evidence>
<feature type="domain" description="ABC transporter" evidence="4">
    <location>
        <begin position="3"/>
        <end position="239"/>
    </location>
</feature>
<protein>
    <recommendedName>
        <fullName evidence="4">ABC transporter domain-containing protein</fullName>
    </recommendedName>
</protein>
<evidence type="ECO:0000256" key="3">
    <source>
        <dbReference type="ARBA" id="ARBA00022840"/>
    </source>
</evidence>
<evidence type="ECO:0000313" key="5">
    <source>
        <dbReference type="EMBL" id="RMM44923.1"/>
    </source>
</evidence>
<dbReference type="GO" id="GO:0005886">
    <property type="term" value="C:plasma membrane"/>
    <property type="evidence" value="ECO:0007669"/>
    <property type="project" value="TreeGrafter"/>
</dbReference>
<dbReference type="PROSITE" id="PS50893">
    <property type="entry name" value="ABC_TRANSPORTER_2"/>
    <property type="match status" value="1"/>
</dbReference>
<dbReference type="PANTHER" id="PTHR24220">
    <property type="entry name" value="IMPORT ATP-BINDING PROTEIN"/>
    <property type="match status" value="1"/>
</dbReference>
<evidence type="ECO:0000259" key="4">
    <source>
        <dbReference type="PROSITE" id="PS50893"/>
    </source>
</evidence>
<name>A0A3M3E5K8_9PSED</name>
<dbReference type="SMART" id="SM00382">
    <property type="entry name" value="AAA"/>
    <property type="match status" value="1"/>
</dbReference>
<dbReference type="GO" id="GO:0089705">
    <property type="term" value="P:protein localization to outer membrane"/>
    <property type="evidence" value="ECO:0007669"/>
    <property type="project" value="TreeGrafter"/>
</dbReference>
<dbReference type="InterPro" id="IPR027417">
    <property type="entry name" value="P-loop_NTPase"/>
</dbReference>
<dbReference type="EMBL" id="RBOJ01000096">
    <property type="protein sequence ID" value="RMM44923.1"/>
    <property type="molecule type" value="Genomic_DNA"/>
</dbReference>
<sequence length="239" mass="25454">MMLSLSAVHKSRGTGSQRYSLVIPRLQLRAGEQLALVGPSGCGKSTLLDMLALVLAPDQAGQFDFAPADTTLDIARLWRGTEQSTLAELRSRHLGYVLQTGGLLGFLDVRGNIELSRKLLGLKDDGSVARLAGQLDIADQLDKKPADLSVGQRQRVSCARALAHGPRLLLADEPTAALDPLNAERVMQLLVTQARDSGVCCVVATHDEALARASGLQVRHISCRRDIDGGVTATLGEAC</sequence>
<dbReference type="STRING" id="47879.AXG94_14690"/>
<dbReference type="InterPro" id="IPR015854">
    <property type="entry name" value="ABC_transpr_LolD-like"/>
</dbReference>
<gene>
    <name evidence="5" type="ORF">ALQ77_01691</name>
</gene>
<dbReference type="Proteomes" id="UP000270661">
    <property type="component" value="Unassembled WGS sequence"/>
</dbReference>
<dbReference type="GO" id="GO:0022857">
    <property type="term" value="F:transmembrane transporter activity"/>
    <property type="evidence" value="ECO:0007669"/>
    <property type="project" value="TreeGrafter"/>
</dbReference>
<organism evidence="5 6">
    <name type="scientific">Pseudomonas corrugata</name>
    <dbReference type="NCBI Taxonomy" id="47879"/>
    <lineage>
        <taxon>Bacteria</taxon>
        <taxon>Pseudomonadati</taxon>
        <taxon>Pseudomonadota</taxon>
        <taxon>Gammaproteobacteria</taxon>
        <taxon>Pseudomonadales</taxon>
        <taxon>Pseudomonadaceae</taxon>
        <taxon>Pseudomonas</taxon>
    </lineage>
</organism>
<dbReference type="InterPro" id="IPR003593">
    <property type="entry name" value="AAA+_ATPase"/>
</dbReference>
<keyword evidence="2" id="KW-0547">Nucleotide-binding</keyword>
<dbReference type="InterPro" id="IPR003439">
    <property type="entry name" value="ABC_transporter-like_ATP-bd"/>
</dbReference>
<reference evidence="5 6" key="1">
    <citation type="submission" date="2018-08" db="EMBL/GenBank/DDBJ databases">
        <title>Recombination of ecologically and evolutionarily significant loci maintains genetic cohesion in the Pseudomonas syringae species complex.</title>
        <authorList>
            <person name="Dillon M."/>
            <person name="Thakur S."/>
            <person name="Almeida R.N.D."/>
            <person name="Weir B.S."/>
            <person name="Guttman D.S."/>
        </authorList>
    </citation>
    <scope>NUCLEOTIDE SEQUENCE [LARGE SCALE GENOMIC DNA]</scope>
    <source>
        <strain evidence="5 6">NCPPB2445</strain>
    </source>
</reference>
<dbReference type="GO" id="GO:0016887">
    <property type="term" value="F:ATP hydrolysis activity"/>
    <property type="evidence" value="ECO:0007669"/>
    <property type="project" value="InterPro"/>
</dbReference>
<comment type="caution">
    <text evidence="5">The sequence shown here is derived from an EMBL/GenBank/DDBJ whole genome shotgun (WGS) entry which is preliminary data.</text>
</comment>
<dbReference type="PANTHER" id="PTHR24220:SF689">
    <property type="entry name" value="LIPOPROTEIN-RELEASING SYSTEM ATP-BINDING PROTEIN LOLD"/>
    <property type="match status" value="1"/>
</dbReference>
<dbReference type="Gene3D" id="3.40.50.300">
    <property type="entry name" value="P-loop containing nucleotide triphosphate hydrolases"/>
    <property type="match status" value="1"/>
</dbReference>
<dbReference type="SUPFAM" id="SSF52540">
    <property type="entry name" value="P-loop containing nucleoside triphosphate hydrolases"/>
    <property type="match status" value="1"/>
</dbReference>
<evidence type="ECO:0000313" key="6">
    <source>
        <dbReference type="Proteomes" id="UP000270661"/>
    </source>
</evidence>
<keyword evidence="6" id="KW-1185">Reference proteome</keyword>
<dbReference type="GO" id="GO:0005524">
    <property type="term" value="F:ATP binding"/>
    <property type="evidence" value="ECO:0007669"/>
    <property type="project" value="UniProtKB-KW"/>
</dbReference>
<keyword evidence="3" id="KW-0067">ATP-binding</keyword>
<dbReference type="Pfam" id="PF00005">
    <property type="entry name" value="ABC_tran"/>
    <property type="match status" value="1"/>
</dbReference>
<evidence type="ECO:0000256" key="1">
    <source>
        <dbReference type="ARBA" id="ARBA00005417"/>
    </source>
</evidence>
<proteinExistence type="inferred from homology"/>